<reference evidence="2" key="1">
    <citation type="submission" date="2022-11" db="UniProtKB">
        <authorList>
            <consortium name="WormBaseParasite"/>
        </authorList>
    </citation>
    <scope>IDENTIFICATION</scope>
</reference>
<organism evidence="1 2">
    <name type="scientific">Panagrolaimus sp. PS1159</name>
    <dbReference type="NCBI Taxonomy" id="55785"/>
    <lineage>
        <taxon>Eukaryota</taxon>
        <taxon>Metazoa</taxon>
        <taxon>Ecdysozoa</taxon>
        <taxon>Nematoda</taxon>
        <taxon>Chromadorea</taxon>
        <taxon>Rhabditida</taxon>
        <taxon>Tylenchina</taxon>
        <taxon>Panagrolaimomorpha</taxon>
        <taxon>Panagrolaimoidea</taxon>
        <taxon>Panagrolaimidae</taxon>
        <taxon>Panagrolaimus</taxon>
    </lineage>
</organism>
<accession>A0AC35G5L4</accession>
<dbReference type="Proteomes" id="UP000887580">
    <property type="component" value="Unplaced"/>
</dbReference>
<evidence type="ECO:0000313" key="1">
    <source>
        <dbReference type="Proteomes" id="UP000887580"/>
    </source>
</evidence>
<name>A0AC35G5L4_9BILA</name>
<evidence type="ECO:0000313" key="2">
    <source>
        <dbReference type="WBParaSite" id="PS1159_v2.g24258.t2"/>
    </source>
</evidence>
<sequence length="558" mass="63043">MIFYYEGTQGQPGGQGGQNGCGGEGGKKGDASITNANGGETFPIRVTAQNGLGGGKPGNTGQYGKEGWDVGITKRGVYIKSLYNGSGSYCYATIKPRTRERQMLQDHEKTRQRKTDAERKGDAIARKSTAINTEAIEQRYSKATETKMEEEAQAEAESEAQLNRLAIRIDVPKEAEYKEMEPVKIKTLTEVSNINEEELYKNFVDWNLLKTMASSASVPSKLLEVKMIISRLRYEQSFKQCSKGEFAKCIHKYLKSKKTEETTEVQMFNIAKMAKKVQKLELHGINCSKYMRAFDADLNGYSACTEILFNEKRCKDVLSSTIQECNEKLLSFKDYNHVENAWKEWSEKVFIQKKLLGKHRLELENAFDAIKQNYQNDKAVAELKALIAGAASKEENKKLEEIEKLENTNIEFIIKASKAEFPKSLKFIGAKLLFAFIQGRLLTEANKASASAAGRSMIAYETKTNIRIYFNQIMIENHYPKANIVHHIALDPSTGNLQLLTFNIMHVELCDNREVSGNQFQQRLTRYIERDSGIKGADMIENIDKVPENEETLRQALV</sequence>
<dbReference type="WBParaSite" id="PS1159_v2.g24258.t2">
    <property type="protein sequence ID" value="PS1159_v2.g24258.t2"/>
    <property type="gene ID" value="PS1159_v2.g24258"/>
</dbReference>
<proteinExistence type="predicted"/>
<protein>
    <submittedName>
        <fullName evidence="2">HNH endonuclease</fullName>
    </submittedName>
</protein>